<keyword evidence="2" id="KW-1185">Reference proteome</keyword>
<protein>
    <submittedName>
        <fullName evidence="1">Uncharacterized protein</fullName>
    </submittedName>
</protein>
<dbReference type="InParanoid" id="U5GH89"/>
<dbReference type="Proteomes" id="UP000006729">
    <property type="component" value="Chromosome 4"/>
</dbReference>
<proteinExistence type="predicted"/>
<reference evidence="1 2" key="1">
    <citation type="journal article" date="2006" name="Science">
        <title>The genome of black cottonwood, Populus trichocarpa (Torr. &amp; Gray).</title>
        <authorList>
            <person name="Tuskan G.A."/>
            <person name="Difazio S."/>
            <person name="Jansson S."/>
            <person name="Bohlmann J."/>
            <person name="Grigoriev I."/>
            <person name="Hellsten U."/>
            <person name="Putnam N."/>
            <person name="Ralph S."/>
            <person name="Rombauts S."/>
            <person name="Salamov A."/>
            <person name="Schein J."/>
            <person name="Sterck L."/>
            <person name="Aerts A."/>
            <person name="Bhalerao R.R."/>
            <person name="Bhalerao R.P."/>
            <person name="Blaudez D."/>
            <person name="Boerjan W."/>
            <person name="Brun A."/>
            <person name="Brunner A."/>
            <person name="Busov V."/>
            <person name="Campbell M."/>
            <person name="Carlson J."/>
            <person name="Chalot M."/>
            <person name="Chapman J."/>
            <person name="Chen G.L."/>
            <person name="Cooper D."/>
            <person name="Coutinho P.M."/>
            <person name="Couturier J."/>
            <person name="Covert S."/>
            <person name="Cronk Q."/>
            <person name="Cunningham R."/>
            <person name="Davis J."/>
            <person name="Degroeve S."/>
            <person name="Dejardin A."/>
            <person name="Depamphilis C."/>
            <person name="Detter J."/>
            <person name="Dirks B."/>
            <person name="Dubchak I."/>
            <person name="Duplessis S."/>
            <person name="Ehlting J."/>
            <person name="Ellis B."/>
            <person name="Gendler K."/>
            <person name="Goodstein D."/>
            <person name="Gribskov M."/>
            <person name="Grimwood J."/>
            <person name="Groover A."/>
            <person name="Gunter L."/>
            <person name="Hamberger B."/>
            <person name="Heinze B."/>
            <person name="Helariutta Y."/>
            <person name="Henrissat B."/>
            <person name="Holligan D."/>
            <person name="Holt R."/>
            <person name="Huang W."/>
            <person name="Islam-Faridi N."/>
            <person name="Jones S."/>
            <person name="Jones-Rhoades M."/>
            <person name="Jorgensen R."/>
            <person name="Joshi C."/>
            <person name="Kangasjarvi J."/>
            <person name="Karlsson J."/>
            <person name="Kelleher C."/>
            <person name="Kirkpatrick R."/>
            <person name="Kirst M."/>
            <person name="Kohler A."/>
            <person name="Kalluri U."/>
            <person name="Larimer F."/>
            <person name="Leebens-Mack J."/>
            <person name="Leple J.C."/>
            <person name="Locascio P."/>
            <person name="Lou Y."/>
            <person name="Lucas S."/>
            <person name="Martin F."/>
            <person name="Montanini B."/>
            <person name="Napoli C."/>
            <person name="Nelson D.R."/>
            <person name="Nelson C."/>
            <person name="Nieminen K."/>
            <person name="Nilsson O."/>
            <person name="Pereda V."/>
            <person name="Peter G."/>
            <person name="Philippe R."/>
            <person name="Pilate G."/>
            <person name="Poliakov A."/>
            <person name="Razumovskaya J."/>
            <person name="Richardson P."/>
            <person name="Rinaldi C."/>
            <person name="Ritland K."/>
            <person name="Rouze P."/>
            <person name="Ryaboy D."/>
            <person name="Schmutz J."/>
            <person name="Schrader J."/>
            <person name="Segerman B."/>
            <person name="Shin H."/>
            <person name="Siddiqui A."/>
            <person name="Sterky F."/>
            <person name="Terry A."/>
            <person name="Tsai C.J."/>
            <person name="Uberbacher E."/>
            <person name="Unneberg P."/>
            <person name="Vahala J."/>
            <person name="Wall K."/>
            <person name="Wessler S."/>
            <person name="Yang G."/>
            <person name="Yin T."/>
            <person name="Douglas C."/>
            <person name="Marra M."/>
            <person name="Sandberg G."/>
            <person name="Van de Peer Y."/>
            <person name="Rokhsar D."/>
        </authorList>
    </citation>
    <scope>NUCLEOTIDE SEQUENCE [LARGE SCALE GENOMIC DNA]</scope>
    <source>
        <strain evidence="2">cv. Nisqually</strain>
    </source>
</reference>
<sequence length="75" mass="8650">MKNFVDCLFDAIHKEDYPLDRVPKVTLIFLARGPLPMSPLLERFLKVSSIVIRPNLEVYSAQDLVTWDLVTWFAG</sequence>
<dbReference type="HOGENOM" id="CLU_2675682_0_0_1"/>
<evidence type="ECO:0000313" key="2">
    <source>
        <dbReference type="Proteomes" id="UP000006729"/>
    </source>
</evidence>
<gene>
    <name evidence="1" type="ORF">POPTR_004G228000</name>
</gene>
<dbReference type="AlphaFoldDB" id="U5GH89"/>
<organism evidence="1 2">
    <name type="scientific">Populus trichocarpa</name>
    <name type="common">Western balsam poplar</name>
    <name type="synonym">Populus balsamifera subsp. trichocarpa</name>
    <dbReference type="NCBI Taxonomy" id="3694"/>
    <lineage>
        <taxon>Eukaryota</taxon>
        <taxon>Viridiplantae</taxon>
        <taxon>Streptophyta</taxon>
        <taxon>Embryophyta</taxon>
        <taxon>Tracheophyta</taxon>
        <taxon>Spermatophyta</taxon>
        <taxon>Magnoliopsida</taxon>
        <taxon>eudicotyledons</taxon>
        <taxon>Gunneridae</taxon>
        <taxon>Pentapetalae</taxon>
        <taxon>rosids</taxon>
        <taxon>fabids</taxon>
        <taxon>Malpighiales</taxon>
        <taxon>Salicaceae</taxon>
        <taxon>Saliceae</taxon>
        <taxon>Populus</taxon>
    </lineage>
</organism>
<evidence type="ECO:0000313" key="1">
    <source>
        <dbReference type="EMBL" id="PNT42705.1"/>
    </source>
</evidence>
<name>U5GH89_POPTR</name>
<accession>U5GH89</accession>
<dbReference type="EMBL" id="CM009293">
    <property type="protein sequence ID" value="PNT42705.1"/>
    <property type="molecule type" value="Genomic_DNA"/>
</dbReference>